<protein>
    <recommendedName>
        <fullName evidence="6">CUB domain-containing protein</fullName>
    </recommendedName>
</protein>
<keyword evidence="2" id="KW-1015">Disulfide bond</keyword>
<dbReference type="SUPFAM" id="SSF49854">
    <property type="entry name" value="Spermadhesin, CUB domain"/>
    <property type="match status" value="2"/>
</dbReference>
<keyword evidence="1" id="KW-0677">Repeat</keyword>
<feature type="domain" description="CUB" evidence="6">
    <location>
        <begin position="116"/>
        <end position="232"/>
    </location>
</feature>
<dbReference type="FunFam" id="2.60.120.290:FF:000013">
    <property type="entry name" value="Membrane frizzled-related protein"/>
    <property type="match status" value="2"/>
</dbReference>
<evidence type="ECO:0000313" key="7">
    <source>
        <dbReference type="EMBL" id="KAF1383623.1"/>
    </source>
</evidence>
<dbReference type="EMBL" id="VHII01000011">
    <property type="protein sequence ID" value="KAF1383623.1"/>
    <property type="molecule type" value="Genomic_DNA"/>
</dbReference>
<evidence type="ECO:0000259" key="6">
    <source>
        <dbReference type="PROSITE" id="PS01180"/>
    </source>
</evidence>
<dbReference type="SMART" id="SM00042">
    <property type="entry name" value="CUB"/>
    <property type="match status" value="2"/>
</dbReference>
<dbReference type="Gene3D" id="2.60.120.290">
    <property type="entry name" value="Spermadhesin, CUB domain"/>
    <property type="match status" value="2"/>
</dbReference>
<dbReference type="InterPro" id="IPR035914">
    <property type="entry name" value="Sperma_CUB_dom_sf"/>
</dbReference>
<feature type="region of interest" description="Disordered" evidence="4">
    <location>
        <begin position="339"/>
        <end position="358"/>
    </location>
</feature>
<reference evidence="7 8" key="1">
    <citation type="submission" date="2019-06" db="EMBL/GenBank/DDBJ databases">
        <title>A chromosome-scale genome assembly of the European perch, Perca fluviatilis.</title>
        <authorList>
            <person name="Roques C."/>
            <person name="Zahm M."/>
            <person name="Cabau C."/>
            <person name="Klopp C."/>
            <person name="Bouchez O."/>
            <person name="Donnadieu C."/>
            <person name="Kuhl H."/>
            <person name="Gislard M."/>
            <person name="Guendouz S."/>
            <person name="Journot L."/>
            <person name="Haffray P."/>
            <person name="Bestin A."/>
            <person name="Morvezen R."/>
            <person name="Feron R."/>
            <person name="Wen M."/>
            <person name="Jouanno E."/>
            <person name="Herpin A."/>
            <person name="Schartl M."/>
            <person name="Postlethwait J."/>
            <person name="Schaerlinger B."/>
            <person name="Chardard D."/>
            <person name="Lecocq T."/>
            <person name="Poncet C."/>
            <person name="Jaffrelo L."/>
            <person name="Lampietro C."/>
            <person name="Guiguen Y."/>
        </authorList>
    </citation>
    <scope>NUCLEOTIDE SEQUENCE [LARGE SCALE GENOMIC DNA]</scope>
    <source>
        <tissue evidence="7">Blood</tissue>
    </source>
</reference>
<dbReference type="PANTHER" id="PTHR24251:SF47">
    <property type="entry name" value="CUB DOMAIN-CONTAINING PROTEIN 2"/>
    <property type="match status" value="1"/>
</dbReference>
<feature type="domain" description="CUB" evidence="6">
    <location>
        <begin position="2"/>
        <end position="114"/>
    </location>
</feature>
<comment type="caution">
    <text evidence="3">Lacks conserved residue(s) required for the propagation of feature annotation.</text>
</comment>
<dbReference type="Proteomes" id="UP000465112">
    <property type="component" value="Chromosome 11"/>
</dbReference>
<dbReference type="InterPro" id="IPR000859">
    <property type="entry name" value="CUB_dom"/>
</dbReference>
<feature type="transmembrane region" description="Helical" evidence="5">
    <location>
        <begin position="369"/>
        <end position="391"/>
    </location>
</feature>
<proteinExistence type="predicted"/>
<evidence type="ECO:0000313" key="8">
    <source>
        <dbReference type="Proteomes" id="UP000465112"/>
    </source>
</evidence>
<evidence type="ECO:0000256" key="4">
    <source>
        <dbReference type="SAM" id="MobiDB-lite"/>
    </source>
</evidence>
<dbReference type="Gene3D" id="2.60.40.3210">
    <property type="entry name" value="Zona pellucida, ZP-N domain"/>
    <property type="match status" value="1"/>
</dbReference>
<keyword evidence="5" id="KW-0812">Transmembrane</keyword>
<organism evidence="7 8">
    <name type="scientific">Perca fluviatilis</name>
    <name type="common">European perch</name>
    <dbReference type="NCBI Taxonomy" id="8168"/>
    <lineage>
        <taxon>Eukaryota</taxon>
        <taxon>Metazoa</taxon>
        <taxon>Chordata</taxon>
        <taxon>Craniata</taxon>
        <taxon>Vertebrata</taxon>
        <taxon>Euteleostomi</taxon>
        <taxon>Actinopterygii</taxon>
        <taxon>Neopterygii</taxon>
        <taxon>Teleostei</taxon>
        <taxon>Neoteleostei</taxon>
        <taxon>Acanthomorphata</taxon>
        <taxon>Eupercaria</taxon>
        <taxon>Perciformes</taxon>
        <taxon>Percoidei</taxon>
        <taxon>Percidae</taxon>
        <taxon>Percinae</taxon>
        <taxon>Perca</taxon>
    </lineage>
</organism>
<name>A0A6A5F3Z4_PERFL</name>
<comment type="caution">
    <text evidence="7">The sequence shown here is derived from an EMBL/GenBank/DDBJ whole genome shotgun (WGS) entry which is preliminary data.</text>
</comment>
<evidence type="ECO:0000256" key="1">
    <source>
        <dbReference type="ARBA" id="ARBA00022737"/>
    </source>
</evidence>
<sequence>MCGGVLTGLSGVISSPGYPQEYSNNADCSWAIHVSNTSVVTLVFLDFQLENNEGCNFDFVALFDGPTVTHRHLGKYCGADKPPNIVTTSNHLLVIFKSDFNIGGRGFKAYYYSAECQQVLSAVSGNFSSPHFPNIYPNNINCHWSITLAAGYRIKLYFPVMDLEDRNSLSDKCDYDSVAVYDGDSQTDTLLGRWCGREQPPFLVSKGNKLLVVLSTDRNVAHRGFTASYLGVVPVNVSCTRSEFTILIPQQSLPQLDRESIYLGDPTCAAQLTATSYKILAQFVNCGTAGQQYRNITVLVNKLYIDFSDGKQQNVQEYRVQCDALRKIASVSIISAEERRLEEQTQQTDSNSNDNVGGPEAVPHDLSDIVFISICVLAVILMVIAIVWLVLL</sequence>
<keyword evidence="5" id="KW-0472">Membrane</keyword>
<dbReference type="CDD" id="cd00041">
    <property type="entry name" value="CUB"/>
    <property type="match status" value="2"/>
</dbReference>
<accession>A0A6A5F3Z4</accession>
<dbReference type="PROSITE" id="PS01180">
    <property type="entry name" value="CUB"/>
    <property type="match status" value="2"/>
</dbReference>
<evidence type="ECO:0000256" key="5">
    <source>
        <dbReference type="SAM" id="Phobius"/>
    </source>
</evidence>
<dbReference type="Pfam" id="PF00431">
    <property type="entry name" value="CUB"/>
    <property type="match status" value="2"/>
</dbReference>
<keyword evidence="8" id="KW-1185">Reference proteome</keyword>
<keyword evidence="5" id="KW-1133">Transmembrane helix</keyword>
<dbReference type="AlphaFoldDB" id="A0A6A5F3Z4"/>
<evidence type="ECO:0000256" key="2">
    <source>
        <dbReference type="ARBA" id="ARBA00023157"/>
    </source>
</evidence>
<gene>
    <name evidence="7" type="ORF">PFLUV_G00133790</name>
</gene>
<dbReference type="PANTHER" id="PTHR24251">
    <property type="entry name" value="OVOCHYMASE-RELATED"/>
    <property type="match status" value="1"/>
</dbReference>
<evidence type="ECO:0000256" key="3">
    <source>
        <dbReference type="PROSITE-ProRule" id="PRU00059"/>
    </source>
</evidence>